<evidence type="ECO:0000313" key="10">
    <source>
        <dbReference type="EMBL" id="GIP18206.1"/>
    </source>
</evidence>
<keyword evidence="4" id="KW-0274">FAD</keyword>
<keyword evidence="8" id="KW-0472">Membrane</keyword>
<dbReference type="RefSeq" id="WP_213518380.1">
    <property type="nucleotide sequence ID" value="NZ_BOSE01000008.1"/>
</dbReference>
<evidence type="ECO:0000256" key="4">
    <source>
        <dbReference type="ARBA" id="ARBA00022827"/>
    </source>
</evidence>
<proteinExistence type="inferred from homology"/>
<evidence type="ECO:0000256" key="1">
    <source>
        <dbReference type="ARBA" id="ARBA00005272"/>
    </source>
</evidence>
<dbReference type="InterPro" id="IPR045024">
    <property type="entry name" value="NDH-2"/>
</dbReference>
<keyword evidence="8" id="KW-1133">Transmembrane helix</keyword>
<dbReference type="Proteomes" id="UP000683139">
    <property type="component" value="Unassembled WGS sequence"/>
</dbReference>
<dbReference type="SUPFAM" id="SSF51905">
    <property type="entry name" value="FAD/NAD(P)-binding domain"/>
    <property type="match status" value="1"/>
</dbReference>
<comment type="similarity">
    <text evidence="1">Belongs to the NADH dehydrogenase family.</text>
</comment>
<feature type="domain" description="FAD/NAD(P)-binding" evidence="9">
    <location>
        <begin position="3"/>
        <end position="319"/>
    </location>
</feature>
<dbReference type="InterPro" id="IPR036188">
    <property type="entry name" value="FAD/NAD-bd_sf"/>
</dbReference>
<keyword evidence="3" id="KW-0285">Flavoprotein</keyword>
<dbReference type="GO" id="GO:0050136">
    <property type="term" value="F:NADH dehydrogenase (quinone) (non-electrogenic) activity"/>
    <property type="evidence" value="ECO:0007669"/>
    <property type="project" value="UniProtKB-EC"/>
</dbReference>
<sequence>MKQIIVLGGGYGGVLTAKKLANKLRKNKDVRITLIDRKPYHTLLTELHEVAANRVEEDSIRIDLKKIFSGFRNVEVVLDHIELIDFEAQKLTGLSQSYNYDYLVIGTGSKPTFFGIKGAQEHAFSLWSYEDAVKLKEHALHMFREAVKQPDPQVRQEMLTFVVVGGGFTGVEMIGELAEYTQELCKQFYVDPAEVSLHVADMVDTILPILPKKLIEKAERRLHKLGVNIITGAKITEVAENGVMVGDSFISSRTVIWTAGVEGSDLVGELDVEKQGRQRIVTNDKLQVPEHTNVYVVGDNIFYIPEGSERPVPQMVENAELAAPIIAHNIAAEFTSLPKKSYKPTFHGTMVCIGSKYGVASVGTPKKMYSLSGFPAMGIKHLINMLYLFQVCGFNKVYHYILHEFLNVKNNRSFVGGHFAKRSPNFWLVPLRIFAGWMWFKQGFDKMGKILDDPGAMFLIPAKAVDGTSGASVADTADAVSAASSYSSEALTALPVPDFMKSIVDWSMDLMFYSSDGGYTTLAYIFQTGMVAAELLVGLLLIVGLFTAPAAIVSLCMGVMVWVSGMAPSEMLWYLAASIALIGGSGSTLGLDYYVYPRLKKFWRRLPLVRRWYLYTD</sequence>
<dbReference type="Pfam" id="PF07992">
    <property type="entry name" value="Pyr_redox_2"/>
    <property type="match status" value="1"/>
</dbReference>
<reference evidence="10" key="1">
    <citation type="submission" date="2021-03" db="EMBL/GenBank/DDBJ databases">
        <title>Antimicrobial resistance genes in bacteria isolated from Japanese honey, and their potential for conferring macrolide and lincosamide resistance in the American foulbrood pathogen Paenibacillus larvae.</title>
        <authorList>
            <person name="Okamoto M."/>
            <person name="Kumagai M."/>
            <person name="Kanamori H."/>
            <person name="Takamatsu D."/>
        </authorList>
    </citation>
    <scope>NUCLEOTIDE SEQUENCE</scope>
    <source>
        <strain evidence="10">J40TS1</strain>
    </source>
</reference>
<evidence type="ECO:0000256" key="7">
    <source>
        <dbReference type="ARBA" id="ARBA00047599"/>
    </source>
</evidence>
<protein>
    <recommendedName>
        <fullName evidence="2">NADH:ubiquinone reductase (non-electrogenic)</fullName>
        <ecNumber evidence="2">1.6.5.9</ecNumber>
    </recommendedName>
</protein>
<dbReference type="Gene3D" id="3.50.50.100">
    <property type="match status" value="1"/>
</dbReference>
<feature type="transmembrane region" description="Helical" evidence="8">
    <location>
        <begin position="535"/>
        <end position="565"/>
    </location>
</feature>
<keyword evidence="6" id="KW-0520">NAD</keyword>
<evidence type="ECO:0000256" key="5">
    <source>
        <dbReference type="ARBA" id="ARBA00023002"/>
    </source>
</evidence>
<keyword evidence="5" id="KW-0560">Oxidoreductase</keyword>
<dbReference type="PRINTS" id="PR00411">
    <property type="entry name" value="PNDRDTASEI"/>
</dbReference>
<feature type="transmembrane region" description="Helical" evidence="8">
    <location>
        <begin position="571"/>
        <end position="596"/>
    </location>
</feature>
<evidence type="ECO:0000256" key="8">
    <source>
        <dbReference type="SAM" id="Phobius"/>
    </source>
</evidence>
<keyword evidence="11" id="KW-1185">Reference proteome</keyword>
<dbReference type="InterPro" id="IPR023753">
    <property type="entry name" value="FAD/NAD-binding_dom"/>
</dbReference>
<dbReference type="AlphaFoldDB" id="A0A919YVV5"/>
<evidence type="ECO:0000256" key="2">
    <source>
        <dbReference type="ARBA" id="ARBA00012637"/>
    </source>
</evidence>
<comment type="caution">
    <text evidence="10">The sequence shown here is derived from an EMBL/GenBank/DDBJ whole genome shotgun (WGS) entry which is preliminary data.</text>
</comment>
<dbReference type="EMBL" id="BOSE01000008">
    <property type="protein sequence ID" value="GIP18206.1"/>
    <property type="molecule type" value="Genomic_DNA"/>
</dbReference>
<dbReference type="PANTHER" id="PTHR43706">
    <property type="entry name" value="NADH DEHYDROGENASE"/>
    <property type="match status" value="1"/>
</dbReference>
<name>A0A919YVV5_9BACL</name>
<dbReference type="PRINTS" id="PR00368">
    <property type="entry name" value="FADPNR"/>
</dbReference>
<keyword evidence="8" id="KW-0812">Transmembrane</keyword>
<organism evidence="10 11">
    <name type="scientific">Paenibacillus montaniterrae</name>
    <dbReference type="NCBI Taxonomy" id="429341"/>
    <lineage>
        <taxon>Bacteria</taxon>
        <taxon>Bacillati</taxon>
        <taxon>Bacillota</taxon>
        <taxon>Bacilli</taxon>
        <taxon>Bacillales</taxon>
        <taxon>Paenibacillaceae</taxon>
        <taxon>Paenibacillus</taxon>
    </lineage>
</organism>
<dbReference type="EC" id="1.6.5.9" evidence="2"/>
<gene>
    <name evidence="10" type="ORF">J40TS1_38480</name>
</gene>
<accession>A0A919YVV5</accession>
<evidence type="ECO:0000256" key="6">
    <source>
        <dbReference type="ARBA" id="ARBA00023027"/>
    </source>
</evidence>
<evidence type="ECO:0000313" key="11">
    <source>
        <dbReference type="Proteomes" id="UP000683139"/>
    </source>
</evidence>
<evidence type="ECO:0000256" key="3">
    <source>
        <dbReference type="ARBA" id="ARBA00022630"/>
    </source>
</evidence>
<comment type="catalytic activity">
    <reaction evidence="7">
        <text>a quinone + NADH + H(+) = a quinol + NAD(+)</text>
        <dbReference type="Rhea" id="RHEA:46160"/>
        <dbReference type="ChEBI" id="CHEBI:15378"/>
        <dbReference type="ChEBI" id="CHEBI:24646"/>
        <dbReference type="ChEBI" id="CHEBI:57540"/>
        <dbReference type="ChEBI" id="CHEBI:57945"/>
        <dbReference type="ChEBI" id="CHEBI:132124"/>
        <dbReference type="EC" id="1.6.5.9"/>
    </reaction>
</comment>
<dbReference type="PANTHER" id="PTHR43706:SF47">
    <property type="entry name" value="EXTERNAL NADH-UBIQUINONE OXIDOREDUCTASE 1, MITOCHONDRIAL-RELATED"/>
    <property type="match status" value="1"/>
</dbReference>
<evidence type="ECO:0000259" key="9">
    <source>
        <dbReference type="Pfam" id="PF07992"/>
    </source>
</evidence>